<dbReference type="Proteomes" id="UP000828941">
    <property type="component" value="Chromosome 12"/>
</dbReference>
<evidence type="ECO:0000313" key="2">
    <source>
        <dbReference type="Proteomes" id="UP000828941"/>
    </source>
</evidence>
<organism evidence="1 2">
    <name type="scientific">Bauhinia variegata</name>
    <name type="common">Purple orchid tree</name>
    <name type="synonym">Phanera variegata</name>
    <dbReference type="NCBI Taxonomy" id="167791"/>
    <lineage>
        <taxon>Eukaryota</taxon>
        <taxon>Viridiplantae</taxon>
        <taxon>Streptophyta</taxon>
        <taxon>Embryophyta</taxon>
        <taxon>Tracheophyta</taxon>
        <taxon>Spermatophyta</taxon>
        <taxon>Magnoliopsida</taxon>
        <taxon>eudicotyledons</taxon>
        <taxon>Gunneridae</taxon>
        <taxon>Pentapetalae</taxon>
        <taxon>rosids</taxon>
        <taxon>fabids</taxon>
        <taxon>Fabales</taxon>
        <taxon>Fabaceae</taxon>
        <taxon>Cercidoideae</taxon>
        <taxon>Cercideae</taxon>
        <taxon>Bauhiniinae</taxon>
        <taxon>Bauhinia</taxon>
    </lineage>
</organism>
<sequence>MPLKGVATGSCLHLLESAGITTYGCFSAERGQLGALHGSHQRRLKEKGWFGSLRRRSGMPSRSKQRSRQRNTRCHLLPKIPGAAMATSQCFVAMTISSLAYGSYYSIAVEQSRDSLCSRMVLGLSFFIHHFENLSPMFTFNGMECGR</sequence>
<evidence type="ECO:0000313" key="1">
    <source>
        <dbReference type="EMBL" id="KAI4308547.1"/>
    </source>
</evidence>
<reference evidence="1 2" key="1">
    <citation type="journal article" date="2022" name="DNA Res.">
        <title>Chromosomal-level genome assembly of the orchid tree Bauhinia variegata (Leguminosae; Cercidoideae) supports the allotetraploid origin hypothesis of Bauhinia.</title>
        <authorList>
            <person name="Zhong Y."/>
            <person name="Chen Y."/>
            <person name="Zheng D."/>
            <person name="Pang J."/>
            <person name="Liu Y."/>
            <person name="Luo S."/>
            <person name="Meng S."/>
            <person name="Qian L."/>
            <person name="Wei D."/>
            <person name="Dai S."/>
            <person name="Zhou R."/>
        </authorList>
    </citation>
    <scope>NUCLEOTIDE SEQUENCE [LARGE SCALE GENOMIC DNA]</scope>
    <source>
        <strain evidence="1">BV-YZ2020</strain>
    </source>
</reference>
<dbReference type="EMBL" id="CM039437">
    <property type="protein sequence ID" value="KAI4308547.1"/>
    <property type="molecule type" value="Genomic_DNA"/>
</dbReference>
<gene>
    <name evidence="1" type="ORF">L6164_031606</name>
</gene>
<protein>
    <submittedName>
        <fullName evidence="1">Uncharacterized protein</fullName>
    </submittedName>
</protein>
<comment type="caution">
    <text evidence="1">The sequence shown here is derived from an EMBL/GenBank/DDBJ whole genome shotgun (WGS) entry which is preliminary data.</text>
</comment>
<keyword evidence="2" id="KW-1185">Reference proteome</keyword>
<name>A0ACB9LGG4_BAUVA</name>
<proteinExistence type="predicted"/>
<accession>A0ACB9LGG4</accession>